<organism evidence="6 7">
    <name type="scientific">Tursiops truncatus</name>
    <name type="common">Atlantic bottle-nosed dolphin</name>
    <name type="synonym">Delphinus truncatus</name>
    <dbReference type="NCBI Taxonomy" id="9739"/>
    <lineage>
        <taxon>Eukaryota</taxon>
        <taxon>Metazoa</taxon>
        <taxon>Chordata</taxon>
        <taxon>Craniata</taxon>
        <taxon>Vertebrata</taxon>
        <taxon>Euteleostomi</taxon>
        <taxon>Mammalia</taxon>
        <taxon>Eutheria</taxon>
        <taxon>Laurasiatheria</taxon>
        <taxon>Artiodactyla</taxon>
        <taxon>Whippomorpha</taxon>
        <taxon>Cetacea</taxon>
        <taxon>Odontoceti</taxon>
        <taxon>Delphinidae</taxon>
        <taxon>Tursiops</taxon>
    </lineage>
</organism>
<dbReference type="InterPro" id="IPR051737">
    <property type="entry name" value="L-xylulose/Carbonyl_redctase"/>
</dbReference>
<evidence type="ECO:0000256" key="5">
    <source>
        <dbReference type="SAM" id="MobiDB-lite"/>
    </source>
</evidence>
<dbReference type="PRINTS" id="PR00081">
    <property type="entry name" value="GDHRDH"/>
</dbReference>
<evidence type="ECO:0000313" key="7">
    <source>
        <dbReference type="RefSeq" id="XP_033703567.1"/>
    </source>
</evidence>
<dbReference type="InterPro" id="IPR036291">
    <property type="entry name" value="NAD(P)-bd_dom_sf"/>
</dbReference>
<keyword evidence="3" id="KW-0521">NADP</keyword>
<dbReference type="PANTHER" id="PTHR44252">
    <property type="entry name" value="D-ERYTHRULOSE REDUCTASE"/>
    <property type="match status" value="1"/>
</dbReference>
<name>A0A6J3QMU8_TURTR</name>
<keyword evidence="4" id="KW-0472">Membrane</keyword>
<evidence type="ECO:0000256" key="3">
    <source>
        <dbReference type="ARBA" id="ARBA00022857"/>
    </source>
</evidence>
<dbReference type="GO" id="GO:0005997">
    <property type="term" value="P:xylulose metabolic process"/>
    <property type="evidence" value="ECO:0007669"/>
    <property type="project" value="TreeGrafter"/>
</dbReference>
<keyword evidence="6" id="KW-1185">Reference proteome</keyword>
<evidence type="ECO:0000313" key="6">
    <source>
        <dbReference type="Proteomes" id="UP000245320"/>
    </source>
</evidence>
<comment type="similarity">
    <text evidence="2">Belongs to the short-chain dehydrogenases/reductases (SDR) family.</text>
</comment>
<dbReference type="GO" id="GO:0006006">
    <property type="term" value="P:glucose metabolic process"/>
    <property type="evidence" value="ECO:0007669"/>
    <property type="project" value="TreeGrafter"/>
</dbReference>
<dbReference type="Proteomes" id="UP000245320">
    <property type="component" value="Chromosome 20"/>
</dbReference>
<evidence type="ECO:0000256" key="4">
    <source>
        <dbReference type="ARBA" id="ARBA00023136"/>
    </source>
</evidence>
<evidence type="ECO:0000256" key="1">
    <source>
        <dbReference type="ARBA" id="ARBA00004370"/>
    </source>
</evidence>
<dbReference type="GO" id="GO:0016020">
    <property type="term" value="C:membrane"/>
    <property type="evidence" value="ECO:0007669"/>
    <property type="project" value="UniProtKB-SubCell"/>
</dbReference>
<dbReference type="GO" id="GO:0004090">
    <property type="term" value="F:carbonyl reductase (NADPH) activity"/>
    <property type="evidence" value="ECO:0007669"/>
    <property type="project" value="TreeGrafter"/>
</dbReference>
<dbReference type="Pfam" id="PF00106">
    <property type="entry name" value="adh_short"/>
    <property type="match status" value="1"/>
</dbReference>
<proteinExistence type="inferred from homology"/>
<dbReference type="GO" id="GO:0050038">
    <property type="term" value="F:L-xylulose reductase (NADPH) activity"/>
    <property type="evidence" value="ECO:0007669"/>
    <property type="project" value="TreeGrafter"/>
</dbReference>
<dbReference type="PANTHER" id="PTHR44252:SF2">
    <property type="entry name" value="L-XYLULOSE REDUCTASE"/>
    <property type="match status" value="1"/>
</dbReference>
<dbReference type="RefSeq" id="XP_033703567.1">
    <property type="nucleotide sequence ID" value="XM_033847676.1"/>
</dbReference>
<gene>
    <name evidence="7" type="primary">LOC117309555</name>
</gene>
<protein>
    <submittedName>
        <fullName evidence="7">Uncharacterized protein LOC117309555 isoform X6</fullName>
    </submittedName>
</protein>
<accession>A0A6J3QMU8</accession>
<reference evidence="7" key="1">
    <citation type="submission" date="2025-08" db="UniProtKB">
        <authorList>
            <consortium name="RefSeq"/>
        </authorList>
    </citation>
    <scope>IDENTIFICATION</scope>
    <source>
        <tissue evidence="7">Spleen</tissue>
    </source>
</reference>
<sequence>MELSLAGRRALVTGAGKGIGRSTVQALHAAGAQVVAVSRTQADLDSLVREVGVALSQPSGRRARLRAGRDTRPPGARDRQGLLHTLPHAGRTASVGGRRVGRTTTPPGFRSRQKWLPCRPGARRVRALGGNRLAGGGARLPFPKPRVAQWPRGRVNYPPPAAAWDSEPQEEAQMYPSLGMDPLVDVPPYHLIHTVPRGRACVCGPG</sequence>
<dbReference type="AlphaFoldDB" id="A0A6J3QMU8"/>
<dbReference type="SUPFAM" id="SSF51735">
    <property type="entry name" value="NAD(P)-binding Rossmann-fold domains"/>
    <property type="match status" value="1"/>
</dbReference>
<feature type="region of interest" description="Disordered" evidence="5">
    <location>
        <begin position="86"/>
        <end position="112"/>
    </location>
</feature>
<evidence type="ECO:0000256" key="2">
    <source>
        <dbReference type="ARBA" id="ARBA00006484"/>
    </source>
</evidence>
<comment type="subcellular location">
    <subcellularLocation>
        <location evidence="1">Membrane</location>
    </subcellularLocation>
</comment>
<dbReference type="InterPro" id="IPR002347">
    <property type="entry name" value="SDR_fam"/>
</dbReference>
<dbReference type="Gene3D" id="3.40.50.720">
    <property type="entry name" value="NAD(P)-binding Rossmann-like Domain"/>
    <property type="match status" value="1"/>
</dbReference>